<evidence type="ECO:0000313" key="2">
    <source>
        <dbReference type="Proteomes" id="UP000233556"/>
    </source>
</evidence>
<dbReference type="AlphaFoldDB" id="A0A2I0UNF6"/>
<gene>
    <name evidence="1" type="ORF">llap_2118</name>
</gene>
<dbReference type="OrthoDB" id="416454at2759"/>
<accession>A0A2I0UNF6</accession>
<name>A0A2I0UNF6_LIMLA</name>
<reference evidence="2" key="1">
    <citation type="submission" date="2017-11" db="EMBL/GenBank/DDBJ databases">
        <authorList>
            <person name="Lima N.C."/>
            <person name="Parody-Merino A.M."/>
            <person name="Battley P.F."/>
            <person name="Fidler A.E."/>
            <person name="Prosdocimi F."/>
        </authorList>
    </citation>
    <scope>NUCLEOTIDE SEQUENCE [LARGE SCALE GENOMIC DNA]</scope>
</reference>
<proteinExistence type="predicted"/>
<evidence type="ECO:0000313" key="1">
    <source>
        <dbReference type="EMBL" id="PKU47574.1"/>
    </source>
</evidence>
<dbReference type="EMBL" id="KZ505675">
    <property type="protein sequence ID" value="PKU47574.1"/>
    <property type="molecule type" value="Genomic_DNA"/>
</dbReference>
<dbReference type="Proteomes" id="UP000233556">
    <property type="component" value="Unassembled WGS sequence"/>
</dbReference>
<sequence length="128" mass="14576">MKNKVTTLDFGRADCGLFKYLLGGVVWDKALEGRGTPGKLGNIQGSSPPSLRVFHPNEYEVRQKYQEAYTWMNKMLLAKPKHKKEAYIGYPSAVTLKEYRNIVQASQEKLRKTKAQMELNAVRNVKGK</sequence>
<keyword evidence="2" id="KW-1185">Reference proteome</keyword>
<reference evidence="2" key="2">
    <citation type="submission" date="2017-12" db="EMBL/GenBank/DDBJ databases">
        <title>Genome sequence of the Bar-tailed Godwit (Limosa lapponica baueri).</title>
        <authorList>
            <person name="Lima N.C.B."/>
            <person name="Parody-Merino A.M."/>
            <person name="Battley P.F."/>
            <person name="Fidler A.E."/>
            <person name="Prosdocimi F."/>
        </authorList>
    </citation>
    <scope>NUCLEOTIDE SEQUENCE [LARGE SCALE GENOMIC DNA]</scope>
</reference>
<protein>
    <submittedName>
        <fullName evidence="1">Uncharacterized protein</fullName>
    </submittedName>
</protein>
<organism evidence="1 2">
    <name type="scientific">Limosa lapponica baueri</name>
    <dbReference type="NCBI Taxonomy" id="1758121"/>
    <lineage>
        <taxon>Eukaryota</taxon>
        <taxon>Metazoa</taxon>
        <taxon>Chordata</taxon>
        <taxon>Craniata</taxon>
        <taxon>Vertebrata</taxon>
        <taxon>Euteleostomi</taxon>
        <taxon>Archelosauria</taxon>
        <taxon>Archosauria</taxon>
        <taxon>Dinosauria</taxon>
        <taxon>Saurischia</taxon>
        <taxon>Theropoda</taxon>
        <taxon>Coelurosauria</taxon>
        <taxon>Aves</taxon>
        <taxon>Neognathae</taxon>
        <taxon>Neoaves</taxon>
        <taxon>Charadriiformes</taxon>
        <taxon>Scolopacidae</taxon>
        <taxon>Limosa</taxon>
    </lineage>
</organism>